<comment type="similarity">
    <text evidence="1">Belongs to the peptidase S28 family.</text>
</comment>
<dbReference type="Gene3D" id="1.20.120.980">
    <property type="entry name" value="Serine carboxypeptidase S28, SKS domain"/>
    <property type="match status" value="1"/>
</dbReference>
<evidence type="ECO:0000256" key="5">
    <source>
        <dbReference type="ARBA" id="ARBA00023180"/>
    </source>
</evidence>
<dbReference type="GO" id="GO:0008239">
    <property type="term" value="F:dipeptidyl-peptidase activity"/>
    <property type="evidence" value="ECO:0007669"/>
    <property type="project" value="TreeGrafter"/>
</dbReference>
<keyword evidence="3 6" id="KW-0732">Signal</keyword>
<dbReference type="PANTHER" id="PTHR11010">
    <property type="entry name" value="PROTEASE S28 PRO-X CARBOXYPEPTIDASE-RELATED"/>
    <property type="match status" value="1"/>
</dbReference>
<dbReference type="EMBL" id="KQ460226">
    <property type="protein sequence ID" value="KPJ16489.1"/>
    <property type="molecule type" value="Genomic_DNA"/>
</dbReference>
<feature type="signal peptide" evidence="6">
    <location>
        <begin position="1"/>
        <end position="18"/>
    </location>
</feature>
<dbReference type="InterPro" id="IPR029058">
    <property type="entry name" value="AB_hydrolase_fold"/>
</dbReference>
<dbReference type="KEGG" id="pmac:106709259"/>
<dbReference type="SUPFAM" id="SSF53474">
    <property type="entry name" value="alpha/beta-Hydrolases"/>
    <property type="match status" value="1"/>
</dbReference>
<dbReference type="InParanoid" id="A0A0N0PDT7"/>
<dbReference type="InterPro" id="IPR042269">
    <property type="entry name" value="Ser_carbopepase_S28_SKS"/>
</dbReference>
<accession>A0A0N0PDT7</accession>
<evidence type="ECO:0000256" key="1">
    <source>
        <dbReference type="ARBA" id="ARBA00011079"/>
    </source>
</evidence>
<name>A0A0N0PDT7_PAPMA</name>
<evidence type="ECO:0000256" key="3">
    <source>
        <dbReference type="ARBA" id="ARBA00022729"/>
    </source>
</evidence>
<dbReference type="Proteomes" id="UP000053240">
    <property type="component" value="Unassembled WGS sequence"/>
</dbReference>
<evidence type="ECO:0000313" key="7">
    <source>
        <dbReference type="EMBL" id="KPJ16489.1"/>
    </source>
</evidence>
<reference evidence="7 8" key="1">
    <citation type="journal article" date="2015" name="Nat. Commun.">
        <title>Outbred genome sequencing and CRISPR/Cas9 gene editing in butterflies.</title>
        <authorList>
            <person name="Li X."/>
            <person name="Fan D."/>
            <person name="Zhang W."/>
            <person name="Liu G."/>
            <person name="Zhang L."/>
            <person name="Zhao L."/>
            <person name="Fang X."/>
            <person name="Chen L."/>
            <person name="Dong Y."/>
            <person name="Chen Y."/>
            <person name="Ding Y."/>
            <person name="Zhao R."/>
            <person name="Feng M."/>
            <person name="Zhu Y."/>
            <person name="Feng Y."/>
            <person name="Jiang X."/>
            <person name="Zhu D."/>
            <person name="Xiang H."/>
            <person name="Feng X."/>
            <person name="Li S."/>
            <person name="Wang J."/>
            <person name="Zhang G."/>
            <person name="Kronforst M.R."/>
            <person name="Wang W."/>
        </authorList>
    </citation>
    <scope>NUCLEOTIDE SEQUENCE [LARGE SCALE GENOMIC DNA]</scope>
    <source>
        <strain evidence="7">Ya'a_city_454_Pm</strain>
        <tissue evidence="7">Whole body</tissue>
    </source>
</reference>
<feature type="chain" id="PRO_5005857246" evidence="6">
    <location>
        <begin position="19"/>
        <end position="474"/>
    </location>
</feature>
<dbReference type="Pfam" id="PF05577">
    <property type="entry name" value="Peptidase_S28"/>
    <property type="match status" value="1"/>
</dbReference>
<keyword evidence="4" id="KW-0378">Hydrolase</keyword>
<keyword evidence="2 7" id="KW-0645">Protease</keyword>
<organism evidence="7 8">
    <name type="scientific">Papilio machaon</name>
    <name type="common">Old World swallowtail butterfly</name>
    <dbReference type="NCBI Taxonomy" id="76193"/>
    <lineage>
        <taxon>Eukaryota</taxon>
        <taxon>Metazoa</taxon>
        <taxon>Ecdysozoa</taxon>
        <taxon>Arthropoda</taxon>
        <taxon>Hexapoda</taxon>
        <taxon>Insecta</taxon>
        <taxon>Pterygota</taxon>
        <taxon>Neoptera</taxon>
        <taxon>Endopterygota</taxon>
        <taxon>Lepidoptera</taxon>
        <taxon>Glossata</taxon>
        <taxon>Ditrysia</taxon>
        <taxon>Papilionoidea</taxon>
        <taxon>Papilionidae</taxon>
        <taxon>Papilioninae</taxon>
        <taxon>Papilio</taxon>
    </lineage>
</organism>
<protein>
    <submittedName>
        <fullName evidence="7">Putative serine protease K12H4.7</fullName>
    </submittedName>
</protein>
<gene>
    <name evidence="7" type="ORF">RR48_05568</name>
</gene>
<sequence length="474" mass="54960">MLLLHIFKLLIFTHPICGFVFNGRFRHLVKEVTSVLLGTPTHETRWLEQKLDHFDEKENRTWNMRYFKRNDLWRPNGPVILFIGGESETSPGFLYGGMAYELAKETNGVIFASEHRYYGKSVPLKFTGVDDFKYLSAKQSLADNAHLIRTIKLNPLFSKAKVVVIGGSYAGNLAAWMRLLYPELVDAAVASSGPVLAKKDFYEYLEKVNDVYEQYGTNNCLSRINDNFKRYETLFETEHGIENLKKEENICPESDMSVPENKQLFFLSKASDFMGRVQYGRAIDIKNNCEKMNETKEKSELFDEPNFWREESKCNDYDFNRMVDNYYKNKSDWTACWTYQTCTEFGYFQSSTSNKQPFTNNIPVDFFVKLCMKTFGSEFNDTRIENGIDRVNAMYEGLHPNVTKVVFVNGDMDPWSRLGILEDVSYDAPAIIIPRASHCRDLVANYKDSEDELKEAIKHIKYLIKKWIGVGEFI</sequence>
<proteinExistence type="inferred from homology"/>
<dbReference type="InterPro" id="IPR008758">
    <property type="entry name" value="Peptidase_S28"/>
</dbReference>
<evidence type="ECO:0000313" key="8">
    <source>
        <dbReference type="Proteomes" id="UP000053240"/>
    </source>
</evidence>
<evidence type="ECO:0000256" key="2">
    <source>
        <dbReference type="ARBA" id="ARBA00022670"/>
    </source>
</evidence>
<dbReference type="GO" id="GO:0070008">
    <property type="term" value="F:serine-type exopeptidase activity"/>
    <property type="evidence" value="ECO:0007669"/>
    <property type="project" value="InterPro"/>
</dbReference>
<evidence type="ECO:0000256" key="4">
    <source>
        <dbReference type="ARBA" id="ARBA00022801"/>
    </source>
</evidence>
<dbReference type="OrthoDB" id="1735038at2759"/>
<keyword evidence="8" id="KW-1185">Reference proteome</keyword>
<dbReference type="AlphaFoldDB" id="A0A0N0PDT7"/>
<dbReference type="PANTHER" id="PTHR11010:SF5">
    <property type="entry name" value="RE36938P-RELATED"/>
    <property type="match status" value="1"/>
</dbReference>
<dbReference type="GO" id="GO:0006508">
    <property type="term" value="P:proteolysis"/>
    <property type="evidence" value="ECO:0007669"/>
    <property type="project" value="UniProtKB-KW"/>
</dbReference>
<evidence type="ECO:0000256" key="6">
    <source>
        <dbReference type="SAM" id="SignalP"/>
    </source>
</evidence>
<keyword evidence="5" id="KW-0325">Glycoprotein</keyword>
<dbReference type="Gene3D" id="3.40.50.1820">
    <property type="entry name" value="alpha/beta hydrolase"/>
    <property type="match status" value="1"/>
</dbReference>